<dbReference type="Pfam" id="PF02854">
    <property type="entry name" value="MIF4G"/>
    <property type="match status" value="3"/>
</dbReference>
<proteinExistence type="predicted"/>
<dbReference type="PANTHER" id="PTHR12839:SF7">
    <property type="entry name" value="REGULATOR OF NONSENSE TRANSCRIPTS 2"/>
    <property type="match status" value="1"/>
</dbReference>
<dbReference type="PANTHER" id="PTHR12839">
    <property type="entry name" value="NONSENSE-MEDIATED MRNA DECAY PROTEIN 2 UP-FRAMESHIFT SUPPRESSOR 2"/>
    <property type="match status" value="1"/>
</dbReference>
<dbReference type="GO" id="GO:0003723">
    <property type="term" value="F:RNA binding"/>
    <property type="evidence" value="ECO:0007669"/>
    <property type="project" value="InterPro"/>
</dbReference>
<evidence type="ECO:0000256" key="4">
    <source>
        <dbReference type="SAM" id="MobiDB-lite"/>
    </source>
</evidence>
<sequence length="1337" mass="151980">MTDDSESINSERKANIKSLEDFMKETSEKLILKSDLLRENKVARNNWPDESFFSLKDSTLKKNTAFVKKIRNFVESSKESLLKDFDGLNLSKYVAEVATAITEPKLKLSDVQFMLRLCSLMFRRYSEFESLLFEAWKKVFEKNKKVQNLSKLRVDMVLFADLIIVGVLPETESLRMFSQLLAQVTIADKESFTNIGLITSFLRICGDDWAGLIPRKFKILAKENGKTIQRSDFIPNERKVKYRGLFHEYYDAALEHLMTMGREARGVIVANRRAMFNKGEVHPDRQEKEQQLLTACRKFYESIALLADAVDKDSPTTVEEMTDCQDDEVDELDKSFHSSSAFGDMTNCSVFEDDDARMFYESLSDLRSLVSSIPFKDATIKPTLSSQQPKNDGDSSQDDAVNEEIEVEKIENEIAAAAAEEDAIDENLVCPKTLENEERGEGENEQITASSDISNSCSTASLTLLTAQPLDAPLVLESAEEGAPSAKMLMDTFLNRLPNCINRDLIDKAACEFVTVLNKKGNRRRLLSVLAGVPRNRSDLLPFYARLVATLYPVAPDIGQDLVELLKQEFRWHLHKKDQMNIDSKLKTVRYIGELTKFRIFPGSEVLNCIFRLLSNFVHHQIDMTCGLLDTCGRFLYRSPETHRRTKIYLDIINRKKLAMHMDQRYSQMIEDAIYTCDPPERPCNFVGEDLTNMQRFVCSLLHGEMTRNNYKAITTALRKLDWKDVKLIEYMKRLFTQCWEVRYTSLEYLSSILSFLTEFQPKFGIEVADNVIDDIRYCLERNDPALHQRQRSEARFLSGMYMYLIIDLPVLYGVLYDLIGYGVSFDYMRPSLIDPPTSVIRISMVLIIMDSCHAYFKKVTKSRRVKRFLADFLHYYWWKRMHPIYLPLQLEQKTNGEKQVENEPKEDEKSSESPSSNSENSIDDPLLQVFNEFEGIPFPDAVEQQYEEGMRRLHLDPYAFYGLNTVEDFERVIYEQCSQSPKSSTPEKLIDTTEPMETISEENGSIVDEEDDIEEERETEEGDEEVYSDEDNDEDEDSATLSGDESDSEEEDDGDEGTINGDASFHTDLSDSDPLGSEEEEDEMVRLKLRPKHIKCPEDDEFVAELARLTSEALMPSTTGSPLGGVNPVATGVPLNNPNAASLPSLDSLGINVAAVKKTASRSSTMNQTQSTTESIIAALESNGINENREQSNSTKNSNSDQASSFMNFTLVVRRTENGGASSRPCLVPIAVPQSVPFASRLADLEAQEQQEKARIKARVLEMHKAQKEADATSGHMVLDNSNSETNLQLPSNVNRDRWVKYNHPKRAPDAEDVFGPSSVQMPPPPPSQSNRNSRR</sequence>
<gene>
    <name evidence="6" type="ORF">WMSIL1_LOCUS13122</name>
</gene>
<feature type="domain" description="MIF4G" evidence="5">
    <location>
        <begin position="491"/>
        <end position="680"/>
    </location>
</feature>
<evidence type="ECO:0000256" key="3">
    <source>
        <dbReference type="SAM" id="Coils"/>
    </source>
</evidence>
<dbReference type="GO" id="GO:0005737">
    <property type="term" value="C:cytoplasm"/>
    <property type="evidence" value="ECO:0007669"/>
    <property type="project" value="UniProtKB-SubCell"/>
</dbReference>
<reference evidence="6 7" key="1">
    <citation type="submission" date="2019-07" db="EMBL/GenBank/DDBJ databases">
        <authorList>
            <person name="Jastrzebski P J."/>
            <person name="Paukszto L."/>
            <person name="Jastrzebski P J."/>
        </authorList>
    </citation>
    <scope>NUCLEOTIDE SEQUENCE [LARGE SCALE GENOMIC DNA]</scope>
    <source>
        <strain evidence="6 7">WMS-il1</strain>
    </source>
</reference>
<feature type="compositionally biased region" description="Basic and acidic residues" evidence="4">
    <location>
        <begin position="896"/>
        <end position="912"/>
    </location>
</feature>
<feature type="compositionally biased region" description="Polar residues" evidence="4">
    <location>
        <begin position="1281"/>
        <end position="1295"/>
    </location>
</feature>
<feature type="region of interest" description="Disordered" evidence="4">
    <location>
        <begin position="380"/>
        <end position="400"/>
    </location>
</feature>
<evidence type="ECO:0000256" key="1">
    <source>
        <dbReference type="ARBA" id="ARBA00004496"/>
    </source>
</evidence>
<organism evidence="6 7">
    <name type="scientific">Hymenolepis diminuta</name>
    <name type="common">Rat tapeworm</name>
    <dbReference type="NCBI Taxonomy" id="6216"/>
    <lineage>
        <taxon>Eukaryota</taxon>
        <taxon>Metazoa</taxon>
        <taxon>Spiralia</taxon>
        <taxon>Lophotrochozoa</taxon>
        <taxon>Platyhelminthes</taxon>
        <taxon>Cestoda</taxon>
        <taxon>Eucestoda</taxon>
        <taxon>Cyclophyllidea</taxon>
        <taxon>Hymenolepididae</taxon>
        <taxon>Hymenolepis</taxon>
    </lineage>
</organism>
<dbReference type="Gene3D" id="1.25.40.180">
    <property type="match status" value="3"/>
</dbReference>
<keyword evidence="7" id="KW-1185">Reference proteome</keyword>
<keyword evidence="3" id="KW-0175">Coiled coil</keyword>
<feature type="compositionally biased region" description="Acidic residues" evidence="4">
    <location>
        <begin position="1008"/>
        <end position="1057"/>
    </location>
</feature>
<evidence type="ECO:0000256" key="2">
    <source>
        <dbReference type="ARBA" id="ARBA00022490"/>
    </source>
</evidence>
<dbReference type="InterPro" id="IPR039762">
    <property type="entry name" value="Nmd2/UPF2"/>
</dbReference>
<feature type="region of interest" description="Disordered" evidence="4">
    <location>
        <begin position="1184"/>
        <end position="1203"/>
    </location>
</feature>
<feature type="domain" description="MIF4G" evidence="5">
    <location>
        <begin position="695"/>
        <end position="938"/>
    </location>
</feature>
<evidence type="ECO:0000259" key="5">
    <source>
        <dbReference type="SMART" id="SM00543"/>
    </source>
</evidence>
<dbReference type="InterPro" id="IPR003890">
    <property type="entry name" value="MIF4G-like_typ-3"/>
</dbReference>
<dbReference type="InterPro" id="IPR007193">
    <property type="entry name" value="Upf2/Nmd2_C"/>
</dbReference>
<feature type="region of interest" description="Disordered" evidence="4">
    <location>
        <begin position="896"/>
        <end position="924"/>
    </location>
</feature>
<dbReference type="InterPro" id="IPR016024">
    <property type="entry name" value="ARM-type_fold"/>
</dbReference>
<accession>A0A564Z869</accession>
<evidence type="ECO:0000313" key="7">
    <source>
        <dbReference type="Proteomes" id="UP000321570"/>
    </source>
</evidence>
<dbReference type="Pfam" id="PF04050">
    <property type="entry name" value="Upf2"/>
    <property type="match status" value="1"/>
</dbReference>
<comment type="subcellular location">
    <subcellularLocation>
        <location evidence="1">Cytoplasm</location>
    </subcellularLocation>
</comment>
<dbReference type="GO" id="GO:0000184">
    <property type="term" value="P:nuclear-transcribed mRNA catabolic process, nonsense-mediated decay"/>
    <property type="evidence" value="ECO:0007669"/>
    <property type="project" value="InterPro"/>
</dbReference>
<protein>
    <recommendedName>
        <fullName evidence="5">MIF4G domain-containing protein</fullName>
    </recommendedName>
</protein>
<feature type="region of interest" description="Disordered" evidence="4">
    <location>
        <begin position="1268"/>
        <end position="1337"/>
    </location>
</feature>
<evidence type="ECO:0000313" key="6">
    <source>
        <dbReference type="EMBL" id="VUZ55203.1"/>
    </source>
</evidence>
<name>A0A564Z869_HYMDI</name>
<dbReference type="SMART" id="SM00543">
    <property type="entry name" value="MIF4G"/>
    <property type="match status" value="3"/>
</dbReference>
<feature type="region of interest" description="Disordered" evidence="4">
    <location>
        <begin position="978"/>
        <end position="1085"/>
    </location>
</feature>
<dbReference type="SUPFAM" id="SSF48371">
    <property type="entry name" value="ARM repeat"/>
    <property type="match status" value="3"/>
</dbReference>
<dbReference type="GO" id="GO:0035145">
    <property type="term" value="C:exon-exon junction complex"/>
    <property type="evidence" value="ECO:0007669"/>
    <property type="project" value="TreeGrafter"/>
</dbReference>
<feature type="compositionally biased region" description="Low complexity" evidence="4">
    <location>
        <begin position="913"/>
        <end position="924"/>
    </location>
</feature>
<feature type="coiled-coil region" evidence="3">
    <location>
        <begin position="400"/>
        <end position="427"/>
    </location>
</feature>
<feature type="compositionally biased region" description="Polar residues" evidence="4">
    <location>
        <begin position="978"/>
        <end position="987"/>
    </location>
</feature>
<dbReference type="EMBL" id="CABIJS010000689">
    <property type="protein sequence ID" value="VUZ55203.1"/>
    <property type="molecule type" value="Genomic_DNA"/>
</dbReference>
<dbReference type="Proteomes" id="UP000321570">
    <property type="component" value="Unassembled WGS sequence"/>
</dbReference>
<feature type="domain" description="MIF4G" evidence="5">
    <location>
        <begin position="60"/>
        <end position="264"/>
    </location>
</feature>
<keyword evidence="2" id="KW-0963">Cytoplasm</keyword>